<comment type="caution">
    <text evidence="2">The sequence shown here is derived from an EMBL/GenBank/DDBJ whole genome shotgun (WGS) entry which is preliminary data.</text>
</comment>
<name>I8T3H5_9GAMM</name>
<gene>
    <name evidence="2" type="ORF">WQQ_34630</name>
</gene>
<dbReference type="EMBL" id="AKGD01000003">
    <property type="protein sequence ID" value="EIT68268.1"/>
    <property type="molecule type" value="Genomic_DNA"/>
</dbReference>
<dbReference type="Proteomes" id="UP000003704">
    <property type="component" value="Unassembled WGS sequence"/>
</dbReference>
<organism evidence="2 3">
    <name type="scientific">Hydrocarboniphaga effusa AP103</name>
    <dbReference type="NCBI Taxonomy" id="1172194"/>
    <lineage>
        <taxon>Bacteria</taxon>
        <taxon>Pseudomonadati</taxon>
        <taxon>Pseudomonadota</taxon>
        <taxon>Gammaproteobacteria</taxon>
        <taxon>Nevskiales</taxon>
        <taxon>Nevskiaceae</taxon>
        <taxon>Hydrocarboniphaga</taxon>
    </lineage>
</organism>
<evidence type="ECO:0000313" key="2">
    <source>
        <dbReference type="EMBL" id="EIT68268.1"/>
    </source>
</evidence>
<reference evidence="2 3" key="1">
    <citation type="journal article" date="2012" name="J. Bacteriol.">
        <title>Genome Sequence of n-Alkane-Degrading Hydrocarboniphaga effusa Strain AP103T (ATCC BAA-332T).</title>
        <authorList>
            <person name="Chang H.K."/>
            <person name="Zylstra G.J."/>
            <person name="Chae J.C."/>
        </authorList>
    </citation>
    <scope>NUCLEOTIDE SEQUENCE [LARGE SCALE GENOMIC DNA]</scope>
    <source>
        <strain evidence="2 3">AP103</strain>
    </source>
</reference>
<sequence>MSITTIDRPSPLPLAGEGNQVRISNPRAEKTPKTCARSTSKPASPRCSRSSMTSSSALRP</sequence>
<keyword evidence="3" id="KW-1185">Reference proteome</keyword>
<feature type="compositionally biased region" description="Low complexity" evidence="1">
    <location>
        <begin position="44"/>
        <end position="60"/>
    </location>
</feature>
<evidence type="ECO:0000256" key="1">
    <source>
        <dbReference type="SAM" id="MobiDB-lite"/>
    </source>
</evidence>
<accession>I8T3H5</accession>
<proteinExistence type="predicted"/>
<dbReference type="AlphaFoldDB" id="I8T3H5"/>
<evidence type="ECO:0000313" key="3">
    <source>
        <dbReference type="Proteomes" id="UP000003704"/>
    </source>
</evidence>
<dbReference type="STRING" id="1172194.WQQ_34630"/>
<feature type="region of interest" description="Disordered" evidence="1">
    <location>
        <begin position="1"/>
        <end position="60"/>
    </location>
</feature>
<protein>
    <submittedName>
        <fullName evidence="2">Uncharacterized protein</fullName>
    </submittedName>
</protein>